<dbReference type="PANTHER" id="PTHR43625:SF78">
    <property type="entry name" value="PYRIDOXAL REDUCTASE-RELATED"/>
    <property type="match status" value="1"/>
</dbReference>
<dbReference type="KEGG" id="sgra:EX895_005891"/>
<reference evidence="3 4" key="1">
    <citation type="submission" date="2019-05" db="EMBL/GenBank/DDBJ databases">
        <title>Sporisorium graminicola CBS 10092 draft sequencing and annotation.</title>
        <authorList>
            <person name="Solano-Gonzalez S."/>
            <person name="Caddick M.X."/>
            <person name="Darby A."/>
        </authorList>
    </citation>
    <scope>NUCLEOTIDE SEQUENCE [LARGE SCALE GENOMIC DNA]</scope>
    <source>
        <strain evidence="3 4">CBS 10092</strain>
    </source>
</reference>
<evidence type="ECO:0000259" key="2">
    <source>
        <dbReference type="Pfam" id="PF00248"/>
    </source>
</evidence>
<dbReference type="AlphaFoldDB" id="A0A4U7KKX3"/>
<dbReference type="PANTHER" id="PTHR43625">
    <property type="entry name" value="AFLATOXIN B1 ALDEHYDE REDUCTASE"/>
    <property type="match status" value="1"/>
</dbReference>
<dbReference type="EMBL" id="SRRM01000021">
    <property type="protein sequence ID" value="TKY84811.1"/>
    <property type="molecule type" value="Genomic_DNA"/>
</dbReference>
<keyword evidence="1" id="KW-0560">Oxidoreductase</keyword>
<dbReference type="Proteomes" id="UP000306050">
    <property type="component" value="Chromosome SGRAM_8"/>
</dbReference>
<comment type="caution">
    <text evidence="3">The sequence shown here is derived from an EMBL/GenBank/DDBJ whole genome shotgun (WGS) entry which is preliminary data.</text>
</comment>
<dbReference type="CDD" id="cd19077">
    <property type="entry name" value="AKR_AKR8A1-2"/>
    <property type="match status" value="1"/>
</dbReference>
<dbReference type="InterPro" id="IPR050791">
    <property type="entry name" value="Aldo-Keto_reductase"/>
</dbReference>
<dbReference type="Gene3D" id="3.20.20.100">
    <property type="entry name" value="NADP-dependent oxidoreductase domain"/>
    <property type="match status" value="1"/>
</dbReference>
<protein>
    <recommendedName>
        <fullName evidence="2">NADP-dependent oxidoreductase domain-containing protein</fullName>
    </recommendedName>
</protein>
<dbReference type="Pfam" id="PF00248">
    <property type="entry name" value="Aldo_ket_red"/>
    <property type="match status" value="1"/>
</dbReference>
<dbReference type="SUPFAM" id="SSF51430">
    <property type="entry name" value="NAD(P)-linked oxidoreductase"/>
    <property type="match status" value="1"/>
</dbReference>
<dbReference type="InterPro" id="IPR023210">
    <property type="entry name" value="NADP_OxRdtase_dom"/>
</dbReference>
<sequence length="368" mass="39958">MSPIPTIPLGGSASHIHIGRVAFGCMGMTWCDPKDATPDPQAFETIKAAVDAGSNFINTGAFYGPPTNPYANLQLLKRFYDAHPDYKSKTILSVKGGMPIDKYRALGMAGLKPDSSLETLEADLRAIREQLGTDQGGKEIDIYEMARRDPAASVTQIMHNMLSLSSETYTNAEGNKVTGKGLFKHISLSELGLDSIKEAVSVAPIACVELEVSPWELEAYNLGIVDYCSQHKIPILAYSPTGKGILSGNIRSLSDLPENDIRRHMDRLSEENLAKNLELANEFRSVAEQQSPPLTATQLGLAWLMASSNVIVPLPGTSKAARAKENAAAAGFQLDPQTKDNLDQKVKQFKTAGGRYNENSRKHSVLWG</sequence>
<name>A0A4U7KKX3_9BASI</name>
<feature type="domain" description="NADP-dependent oxidoreductase" evidence="2">
    <location>
        <begin position="22"/>
        <end position="345"/>
    </location>
</feature>
<accession>A0A4U7KKX3</accession>
<dbReference type="GO" id="GO:0016491">
    <property type="term" value="F:oxidoreductase activity"/>
    <property type="evidence" value="ECO:0007669"/>
    <property type="project" value="UniProtKB-KW"/>
</dbReference>
<evidence type="ECO:0000313" key="4">
    <source>
        <dbReference type="Proteomes" id="UP000306050"/>
    </source>
</evidence>
<proteinExistence type="predicted"/>
<dbReference type="GeneID" id="40728786"/>
<evidence type="ECO:0000313" key="3">
    <source>
        <dbReference type="EMBL" id="TKY84811.1"/>
    </source>
</evidence>
<dbReference type="InterPro" id="IPR036812">
    <property type="entry name" value="NAD(P)_OxRdtase_dom_sf"/>
</dbReference>
<gene>
    <name evidence="3" type="ORF">EX895_005891</name>
</gene>
<organism evidence="3 4">
    <name type="scientific">Sporisorium graminicola</name>
    <dbReference type="NCBI Taxonomy" id="280036"/>
    <lineage>
        <taxon>Eukaryota</taxon>
        <taxon>Fungi</taxon>
        <taxon>Dikarya</taxon>
        <taxon>Basidiomycota</taxon>
        <taxon>Ustilaginomycotina</taxon>
        <taxon>Ustilaginomycetes</taxon>
        <taxon>Ustilaginales</taxon>
        <taxon>Ustilaginaceae</taxon>
        <taxon>Sporisorium</taxon>
    </lineage>
</organism>
<keyword evidence="4" id="KW-1185">Reference proteome</keyword>
<dbReference type="GO" id="GO:0005737">
    <property type="term" value="C:cytoplasm"/>
    <property type="evidence" value="ECO:0007669"/>
    <property type="project" value="TreeGrafter"/>
</dbReference>
<dbReference type="OrthoDB" id="37537at2759"/>
<evidence type="ECO:0000256" key="1">
    <source>
        <dbReference type="ARBA" id="ARBA00023002"/>
    </source>
</evidence>
<dbReference type="RefSeq" id="XP_029736796.1">
    <property type="nucleotide sequence ID" value="XM_029886483.1"/>
</dbReference>